<feature type="domain" description="C2H2-type" evidence="15">
    <location>
        <begin position="898"/>
        <end position="925"/>
    </location>
</feature>
<feature type="domain" description="C2H2-type" evidence="15">
    <location>
        <begin position="926"/>
        <end position="950"/>
    </location>
</feature>
<evidence type="ECO:0000256" key="2">
    <source>
        <dbReference type="ARBA" id="ARBA00022499"/>
    </source>
</evidence>
<feature type="compositionally biased region" description="Acidic residues" evidence="14">
    <location>
        <begin position="344"/>
        <end position="353"/>
    </location>
</feature>
<feature type="domain" description="C2H2-type" evidence="15">
    <location>
        <begin position="645"/>
        <end position="672"/>
    </location>
</feature>
<dbReference type="AlphaFoldDB" id="A0A6A5ER95"/>
<sequence>MMASPGGPSPPGFRQLSVLLVDCLKEPADPGPARRPEQDDDFSAVVRQTGCARAPGPNGWVVHPAAEQSYASVEVELEAEDGRPQEDEQPEAGVSPGDPLEPADAIKQEPHWRDTDTAAEIQPCKEEAVDDGRDNGNPDWKERSAPPEDGAAAFPRDPEPSEALKTEAAPDDAGDSEDAKPPNGSWDAAAAPQQRGAEDEEASEPGAPAEKQQQEGAAPHHRCENCGKSFAKRSNVTRHQRYNCGATKGAPSRPESSERETDPCDSLPVHSREKRDQTLRSRRRARSPAEDAESPKSKATAEAARPREGRHVCKSFHVAHALRQHLLTHAREKRYSVTTPEQPGAEDEDEEASEPGAPAEKQQEGAASEPPHHRCENCGKSFAKRSNVTRHQRYNCCTTKGAPSRPESPTEPPMEPEAHSRDKRAGALRSKRRSRRRVDFPAEDGENPKCKDTPAAARPRERRHVCTQCDKSFHVAHALRRHLLTHAREKRYSVTTPEQPDAEDEVEEASEPGAPAEKQQQQEGAASEPASHRCDNCGKSFAKRSNVARHQRYHCGTTSRPEPAEQTERETDPRGKRSRTPRSKRRSRRRARSPAEDGENPTRKETPGAARPRERRHVCKQCDKSFYMPHTLRQHLLTHTRERRYSCDVCRKQFGRPGTLKQHLLVHTAVRPFKCEECGKACARKGDLKTHMLSHSEERPFSCGRCDVSFKQLAKLRQHERVHTGERPHRCKLCPKRFRLRASLAAHRLTHSGDKPFECGVCHRAFSGRSNLKKHQMIHSGEKPYQCAYCGKACRLLQHLVAHERSHTGEKPYKCGACGKGYAHPSALKAHLAAHEEKPPRCSLCGLGFPGRAELAAHQCGAAEAAEKPHRCAECGKCFSLAAKLKSHQTIHSGEKPFDCKHCAKRFNHRSNLAKHVRIHTGEKPFGCERCEKRFRLRQHLTSHRQTHKH</sequence>
<reference evidence="16 17" key="1">
    <citation type="submission" date="2019-06" db="EMBL/GenBank/DDBJ databases">
        <title>A chromosome-scale genome assembly of the European perch, Perca fluviatilis.</title>
        <authorList>
            <person name="Roques C."/>
            <person name="Zahm M."/>
            <person name="Cabau C."/>
            <person name="Klopp C."/>
            <person name="Bouchez O."/>
            <person name="Donnadieu C."/>
            <person name="Kuhl H."/>
            <person name="Gislard M."/>
            <person name="Guendouz S."/>
            <person name="Journot L."/>
            <person name="Haffray P."/>
            <person name="Bestin A."/>
            <person name="Morvezen R."/>
            <person name="Feron R."/>
            <person name="Wen M."/>
            <person name="Jouanno E."/>
            <person name="Herpin A."/>
            <person name="Schartl M."/>
            <person name="Postlethwait J."/>
            <person name="Schaerlinger B."/>
            <person name="Chardard D."/>
            <person name="Lecocq T."/>
            <person name="Poncet C."/>
            <person name="Jaffrelo L."/>
            <person name="Lampietro C."/>
            <person name="Guiguen Y."/>
        </authorList>
    </citation>
    <scope>NUCLEOTIDE SEQUENCE [LARGE SCALE GENOMIC DNA]</scope>
    <source>
        <tissue evidence="16">Blood</tissue>
    </source>
</reference>
<dbReference type="GO" id="GO:0001228">
    <property type="term" value="F:DNA-binding transcription activator activity, RNA polymerase II-specific"/>
    <property type="evidence" value="ECO:0007669"/>
    <property type="project" value="TreeGrafter"/>
</dbReference>
<dbReference type="PANTHER" id="PTHR24393">
    <property type="entry name" value="ZINC FINGER PROTEIN"/>
    <property type="match status" value="1"/>
</dbReference>
<dbReference type="PROSITE" id="PS50157">
    <property type="entry name" value="ZINC_FINGER_C2H2_2"/>
    <property type="match status" value="16"/>
</dbReference>
<dbReference type="Gene3D" id="3.30.160.60">
    <property type="entry name" value="Classic Zinc Finger"/>
    <property type="match status" value="15"/>
</dbReference>
<keyword evidence="5" id="KW-0677">Repeat</keyword>
<feature type="compositionally biased region" description="Acidic residues" evidence="14">
    <location>
        <begin position="500"/>
        <end position="510"/>
    </location>
</feature>
<evidence type="ECO:0000256" key="13">
    <source>
        <dbReference type="PROSITE-ProRule" id="PRU00042"/>
    </source>
</evidence>
<feature type="domain" description="C2H2-type" evidence="15">
    <location>
        <begin position="813"/>
        <end position="840"/>
    </location>
</feature>
<feature type="domain" description="C2H2-type" evidence="15">
    <location>
        <begin position="373"/>
        <end position="403"/>
    </location>
</feature>
<protein>
    <recommendedName>
        <fullName evidence="15">C2H2-type domain-containing protein</fullName>
    </recommendedName>
</protein>
<keyword evidence="9" id="KW-0805">Transcription regulation</keyword>
<dbReference type="FunFam" id="3.30.160.60:FF:000030">
    <property type="entry name" value="Zinc finger protein 628"/>
    <property type="match status" value="1"/>
</dbReference>
<feature type="compositionally biased region" description="Basic and acidic residues" evidence="14">
    <location>
        <begin position="287"/>
        <end position="296"/>
    </location>
</feature>
<keyword evidence="4" id="KW-0479">Metal-binding</keyword>
<dbReference type="FunFam" id="3.30.160.60:FF:001049">
    <property type="entry name" value="zinc finger protein 319"/>
    <property type="match status" value="1"/>
</dbReference>
<feature type="compositionally biased region" description="Basic and acidic residues" evidence="14">
    <location>
        <begin position="416"/>
        <end position="425"/>
    </location>
</feature>
<feature type="compositionally biased region" description="Basic and acidic residues" evidence="14">
    <location>
        <begin position="104"/>
        <end position="116"/>
    </location>
</feature>
<dbReference type="FunFam" id="3.30.160.60:FF:000478">
    <property type="entry name" value="Zinc finger protein 133"/>
    <property type="match status" value="1"/>
</dbReference>
<evidence type="ECO:0000256" key="4">
    <source>
        <dbReference type="ARBA" id="ARBA00022723"/>
    </source>
</evidence>
<dbReference type="GO" id="GO:0005634">
    <property type="term" value="C:nucleus"/>
    <property type="evidence" value="ECO:0007669"/>
    <property type="project" value="UniProtKB-SubCell"/>
</dbReference>
<dbReference type="InterPro" id="IPR036236">
    <property type="entry name" value="Znf_C2H2_sf"/>
</dbReference>
<dbReference type="FunFam" id="3.30.160.60:FF:000624">
    <property type="entry name" value="zinc finger protein 697"/>
    <property type="match status" value="1"/>
</dbReference>
<dbReference type="EMBL" id="VHII01000014">
    <property type="protein sequence ID" value="KAF1380919.1"/>
    <property type="molecule type" value="Genomic_DNA"/>
</dbReference>
<dbReference type="GO" id="GO:0032502">
    <property type="term" value="P:developmental process"/>
    <property type="evidence" value="ECO:0007669"/>
    <property type="project" value="UniProtKB-ARBA"/>
</dbReference>
<dbReference type="OrthoDB" id="8113227at2759"/>
<dbReference type="FunFam" id="3.30.160.60:FF:000303">
    <property type="entry name" value="Zinc finger protein 41"/>
    <property type="match status" value="1"/>
</dbReference>
<evidence type="ECO:0000256" key="3">
    <source>
        <dbReference type="ARBA" id="ARBA00022553"/>
    </source>
</evidence>
<dbReference type="FunFam" id="3.30.160.60:FF:001498">
    <property type="entry name" value="Zinc finger protein 404"/>
    <property type="match status" value="1"/>
</dbReference>
<proteinExistence type="predicted"/>
<keyword evidence="11" id="KW-0804">Transcription</keyword>
<gene>
    <name evidence="16" type="ORF">PFLUV_G00169070</name>
</gene>
<feature type="domain" description="C2H2-type" evidence="15">
    <location>
        <begin position="532"/>
        <end position="559"/>
    </location>
</feature>
<feature type="region of interest" description="Disordered" evidence="14">
    <location>
        <begin position="484"/>
        <end position="533"/>
    </location>
</feature>
<evidence type="ECO:0000256" key="6">
    <source>
        <dbReference type="ARBA" id="ARBA00022771"/>
    </source>
</evidence>
<keyword evidence="2" id="KW-1017">Isopeptide bond</keyword>
<feature type="compositionally biased region" description="Basic and acidic residues" evidence="14">
    <location>
        <begin position="156"/>
        <end position="165"/>
    </location>
</feature>
<evidence type="ECO:0000256" key="7">
    <source>
        <dbReference type="ARBA" id="ARBA00022833"/>
    </source>
</evidence>
<dbReference type="SMART" id="SM00355">
    <property type="entry name" value="ZnF_C2H2"/>
    <property type="match status" value="16"/>
</dbReference>
<evidence type="ECO:0000313" key="16">
    <source>
        <dbReference type="EMBL" id="KAF1380919.1"/>
    </source>
</evidence>
<feature type="domain" description="C2H2-type" evidence="15">
    <location>
        <begin position="757"/>
        <end position="784"/>
    </location>
</feature>
<comment type="subcellular location">
    <subcellularLocation>
        <location evidence="1">Nucleus</location>
    </subcellularLocation>
</comment>
<evidence type="ECO:0000256" key="9">
    <source>
        <dbReference type="ARBA" id="ARBA00023015"/>
    </source>
</evidence>
<feature type="domain" description="C2H2-type" evidence="15">
    <location>
        <begin position="673"/>
        <end position="700"/>
    </location>
</feature>
<comment type="caution">
    <text evidence="16">The sequence shown here is derived from an EMBL/GenBank/DDBJ whole genome shotgun (WGS) entry which is preliminary data.</text>
</comment>
<evidence type="ECO:0000256" key="8">
    <source>
        <dbReference type="ARBA" id="ARBA00022843"/>
    </source>
</evidence>
<evidence type="ECO:0000313" key="17">
    <source>
        <dbReference type="Proteomes" id="UP000465112"/>
    </source>
</evidence>
<keyword evidence="8" id="KW-0832">Ubl conjugation</keyword>
<feature type="domain" description="C2H2-type" evidence="15">
    <location>
        <begin position="785"/>
        <end position="812"/>
    </location>
</feature>
<dbReference type="FunFam" id="3.30.160.60:FF:000690">
    <property type="entry name" value="Zinc finger protein 354C"/>
    <property type="match status" value="1"/>
</dbReference>
<dbReference type="PANTHER" id="PTHR24393:SF34">
    <property type="entry name" value="PR_SET DOMAIN 13"/>
    <property type="match status" value="1"/>
</dbReference>
<keyword evidence="3" id="KW-0597">Phosphoprotein</keyword>
<dbReference type="Proteomes" id="UP000465112">
    <property type="component" value="Chromosome 14"/>
</dbReference>
<feature type="compositionally biased region" description="Basic residues" evidence="14">
    <location>
        <begin position="576"/>
        <end position="592"/>
    </location>
</feature>
<feature type="domain" description="C2H2-type" evidence="15">
    <location>
        <begin position="870"/>
        <end position="897"/>
    </location>
</feature>
<feature type="region of interest" description="Disordered" evidence="14">
    <location>
        <begin position="545"/>
        <end position="616"/>
    </location>
</feature>
<feature type="domain" description="C2H2-type" evidence="15">
    <location>
        <begin position="840"/>
        <end position="869"/>
    </location>
</feature>
<feature type="compositionally biased region" description="Basic and acidic residues" evidence="14">
    <location>
        <begin position="562"/>
        <end position="575"/>
    </location>
</feature>
<evidence type="ECO:0000256" key="1">
    <source>
        <dbReference type="ARBA" id="ARBA00004123"/>
    </source>
</evidence>
<dbReference type="FunFam" id="3.30.160.60:FF:000512">
    <property type="entry name" value="zinc finger protein 197 isoform X1"/>
    <property type="match status" value="1"/>
</dbReference>
<dbReference type="SUPFAM" id="SSF57667">
    <property type="entry name" value="beta-beta-alpha zinc fingers"/>
    <property type="match status" value="9"/>
</dbReference>
<dbReference type="Pfam" id="PF00096">
    <property type="entry name" value="zf-C2H2"/>
    <property type="match status" value="14"/>
</dbReference>
<feature type="compositionally biased region" description="Basic and acidic residues" evidence="14">
    <location>
        <begin position="270"/>
        <end position="279"/>
    </location>
</feature>
<dbReference type="FunFam" id="3.30.160.60:FF:001485">
    <property type="entry name" value="Krueppel-related zinc finger protein"/>
    <property type="match status" value="1"/>
</dbReference>
<feature type="domain" description="C2H2-type" evidence="15">
    <location>
        <begin position="729"/>
        <end position="756"/>
    </location>
</feature>
<keyword evidence="7" id="KW-0862">Zinc</keyword>
<evidence type="ECO:0000256" key="5">
    <source>
        <dbReference type="ARBA" id="ARBA00022737"/>
    </source>
</evidence>
<name>A0A6A5ER95_PERFL</name>
<dbReference type="GO" id="GO:0000978">
    <property type="term" value="F:RNA polymerase II cis-regulatory region sequence-specific DNA binding"/>
    <property type="evidence" value="ECO:0007669"/>
    <property type="project" value="TreeGrafter"/>
</dbReference>
<feature type="domain" description="C2H2-type" evidence="15">
    <location>
        <begin position="701"/>
        <end position="728"/>
    </location>
</feature>
<accession>A0A6A5ER95</accession>
<feature type="region of interest" description="Disordered" evidence="14">
    <location>
        <begin position="71"/>
        <end position="464"/>
    </location>
</feature>
<keyword evidence="17" id="KW-1185">Reference proteome</keyword>
<keyword evidence="12" id="KW-0539">Nucleus</keyword>
<evidence type="ECO:0000256" key="14">
    <source>
        <dbReference type="SAM" id="MobiDB-lite"/>
    </source>
</evidence>
<keyword evidence="10" id="KW-0238">DNA-binding</keyword>
<evidence type="ECO:0000259" key="15">
    <source>
        <dbReference type="PROSITE" id="PS50157"/>
    </source>
</evidence>
<feature type="compositionally biased region" description="Basic and acidic residues" evidence="14">
    <location>
        <begin position="123"/>
        <end position="146"/>
    </location>
</feature>
<keyword evidence="6 13" id="KW-0863">Zinc-finger</keyword>
<organism evidence="16 17">
    <name type="scientific">Perca fluviatilis</name>
    <name type="common">European perch</name>
    <dbReference type="NCBI Taxonomy" id="8168"/>
    <lineage>
        <taxon>Eukaryota</taxon>
        <taxon>Metazoa</taxon>
        <taxon>Chordata</taxon>
        <taxon>Craniata</taxon>
        <taxon>Vertebrata</taxon>
        <taxon>Euteleostomi</taxon>
        <taxon>Actinopterygii</taxon>
        <taxon>Neopterygii</taxon>
        <taxon>Teleostei</taxon>
        <taxon>Neoteleostei</taxon>
        <taxon>Acanthomorphata</taxon>
        <taxon>Eupercaria</taxon>
        <taxon>Perciformes</taxon>
        <taxon>Percoidei</taxon>
        <taxon>Percidae</taxon>
        <taxon>Percinae</taxon>
        <taxon>Perca</taxon>
    </lineage>
</organism>
<dbReference type="GO" id="GO:0008270">
    <property type="term" value="F:zinc ion binding"/>
    <property type="evidence" value="ECO:0007669"/>
    <property type="project" value="UniProtKB-KW"/>
</dbReference>
<feature type="domain" description="C2H2-type" evidence="15">
    <location>
        <begin position="464"/>
        <end position="491"/>
    </location>
</feature>
<evidence type="ECO:0000256" key="10">
    <source>
        <dbReference type="ARBA" id="ARBA00023125"/>
    </source>
</evidence>
<evidence type="ECO:0000256" key="11">
    <source>
        <dbReference type="ARBA" id="ARBA00023163"/>
    </source>
</evidence>
<feature type="domain" description="C2H2-type" evidence="15">
    <location>
        <begin position="617"/>
        <end position="644"/>
    </location>
</feature>
<dbReference type="InterPro" id="IPR013087">
    <property type="entry name" value="Znf_C2H2_type"/>
</dbReference>
<dbReference type="PROSITE" id="PS00028">
    <property type="entry name" value="ZINC_FINGER_C2H2_1"/>
    <property type="match status" value="13"/>
</dbReference>
<feature type="domain" description="C2H2-type" evidence="15">
    <location>
        <begin position="221"/>
        <end position="248"/>
    </location>
</feature>
<evidence type="ECO:0000256" key="12">
    <source>
        <dbReference type="ARBA" id="ARBA00023242"/>
    </source>
</evidence>
<dbReference type="FunFam" id="3.30.160.60:FF:000446">
    <property type="entry name" value="Zinc finger protein"/>
    <property type="match status" value="1"/>
</dbReference>